<name>A0A151MV70_ALLMI</name>
<dbReference type="Pfam" id="PF18695">
    <property type="entry name" value="cPLA2_C2"/>
    <property type="match status" value="1"/>
</dbReference>
<dbReference type="AlphaFoldDB" id="A0A151MV70"/>
<dbReference type="STRING" id="8496.A0A151MV70"/>
<accession>A0A151MV70</accession>
<dbReference type="InterPro" id="IPR016035">
    <property type="entry name" value="Acyl_Trfase/lysoPLipase"/>
</dbReference>
<keyword evidence="7 12" id="KW-0378">Hydrolase</keyword>
<evidence type="ECO:0000256" key="8">
    <source>
        <dbReference type="ARBA" id="ARBA00022837"/>
    </source>
</evidence>
<feature type="domain" description="PLA2c" evidence="15">
    <location>
        <begin position="268"/>
        <end position="815"/>
    </location>
</feature>
<keyword evidence="10 12" id="KW-0443">Lipid metabolism</keyword>
<keyword evidence="17" id="KW-1185">Reference proteome</keyword>
<dbReference type="Gene3D" id="2.60.40.150">
    <property type="entry name" value="C2 domain"/>
    <property type="match status" value="1"/>
</dbReference>
<dbReference type="Gene3D" id="3.40.1090.10">
    <property type="entry name" value="Cytosolic phospholipase A2 catalytic domain"/>
    <property type="match status" value="1"/>
</dbReference>
<dbReference type="GO" id="GO:0005544">
    <property type="term" value="F:calcium-dependent phospholipid binding"/>
    <property type="evidence" value="ECO:0007669"/>
    <property type="project" value="TreeGrafter"/>
</dbReference>
<keyword evidence="5 13" id="KW-0963">Cytoplasm</keyword>
<evidence type="ECO:0000259" key="14">
    <source>
        <dbReference type="PROSITE" id="PS50004"/>
    </source>
</evidence>
<dbReference type="PROSITE" id="PS51210">
    <property type="entry name" value="PLA2C"/>
    <property type="match status" value="1"/>
</dbReference>
<dbReference type="eggNOG" id="KOG1325">
    <property type="taxonomic scope" value="Eukaryota"/>
</dbReference>
<dbReference type="Proteomes" id="UP000050525">
    <property type="component" value="Unassembled WGS sequence"/>
</dbReference>
<dbReference type="eggNOG" id="KOG1028">
    <property type="taxonomic scope" value="Eukaryota"/>
</dbReference>
<dbReference type="Pfam" id="PF00168">
    <property type="entry name" value="C2"/>
    <property type="match status" value="1"/>
</dbReference>
<dbReference type="GO" id="GO:0005829">
    <property type="term" value="C:cytosol"/>
    <property type="evidence" value="ECO:0007669"/>
    <property type="project" value="UniProtKB-SubCell"/>
</dbReference>
<evidence type="ECO:0000256" key="10">
    <source>
        <dbReference type="ARBA" id="ARBA00023098"/>
    </source>
</evidence>
<evidence type="ECO:0000256" key="4">
    <source>
        <dbReference type="ARBA" id="ARBA00013278"/>
    </source>
</evidence>
<dbReference type="GO" id="GO:0047498">
    <property type="term" value="F:calcium-dependent phospholipase A2 activity"/>
    <property type="evidence" value="ECO:0007669"/>
    <property type="project" value="TreeGrafter"/>
</dbReference>
<feature type="domain" description="C2" evidence="14">
    <location>
        <begin position="1"/>
        <end position="116"/>
    </location>
</feature>
<dbReference type="SUPFAM" id="SSF49562">
    <property type="entry name" value="C2 domain (Calcium/lipid-binding domain, CaLB)"/>
    <property type="match status" value="1"/>
</dbReference>
<dbReference type="EMBL" id="AKHW03004924">
    <property type="protein sequence ID" value="KYO28402.1"/>
    <property type="molecule type" value="Genomic_DNA"/>
</dbReference>
<dbReference type="FunFam" id="2.60.40.150:FF:000030">
    <property type="entry name" value="Phospholipase A2"/>
    <property type="match status" value="1"/>
</dbReference>
<dbReference type="PANTHER" id="PTHR10728:SF32">
    <property type="entry name" value="CYTOSOLIC PHOSPHOLIPASE A2 BETA"/>
    <property type="match status" value="1"/>
</dbReference>
<dbReference type="KEGG" id="amj:102568256"/>
<evidence type="ECO:0000256" key="1">
    <source>
        <dbReference type="ARBA" id="ARBA00001913"/>
    </source>
</evidence>
<evidence type="ECO:0000256" key="6">
    <source>
        <dbReference type="ARBA" id="ARBA00022723"/>
    </source>
</evidence>
<dbReference type="InterPro" id="IPR040723">
    <property type="entry name" value="cPLA2_C2"/>
</dbReference>
<keyword evidence="9 12" id="KW-0442">Lipid degradation</keyword>
<evidence type="ECO:0000256" key="13">
    <source>
        <dbReference type="RuleBase" id="RU362102"/>
    </source>
</evidence>
<comment type="catalytic activity">
    <reaction evidence="13">
        <text>a 1,2-diacyl-sn-glycero-3-phosphocholine + H2O = a 1-acyl-sn-glycero-3-phosphocholine + a fatty acid + H(+)</text>
        <dbReference type="Rhea" id="RHEA:15801"/>
        <dbReference type="ChEBI" id="CHEBI:15377"/>
        <dbReference type="ChEBI" id="CHEBI:15378"/>
        <dbReference type="ChEBI" id="CHEBI:28868"/>
        <dbReference type="ChEBI" id="CHEBI:57643"/>
        <dbReference type="ChEBI" id="CHEBI:58168"/>
        <dbReference type="EC" id="3.1.1.4"/>
    </reaction>
</comment>
<gene>
    <name evidence="16" type="ORF">Y1Q_0015994</name>
</gene>
<dbReference type="OrthoDB" id="419768at2759"/>
<comment type="domain">
    <text evidence="13">The N-terminal C2 domain associates with lipid membranes upon calcium binding.</text>
</comment>
<dbReference type="SMART" id="SM00022">
    <property type="entry name" value="PLAc"/>
    <property type="match status" value="1"/>
</dbReference>
<keyword evidence="8 13" id="KW-0106">Calcium</keyword>
<evidence type="ECO:0000313" key="16">
    <source>
        <dbReference type="EMBL" id="KYO28402.1"/>
    </source>
</evidence>
<evidence type="ECO:0000256" key="5">
    <source>
        <dbReference type="ARBA" id="ARBA00022490"/>
    </source>
</evidence>
<dbReference type="GO" id="GO:0016020">
    <property type="term" value="C:membrane"/>
    <property type="evidence" value="ECO:0007669"/>
    <property type="project" value="UniProtKB-SubCell"/>
</dbReference>
<dbReference type="FunFam" id="3.40.1090.10:FF:000002">
    <property type="entry name" value="Phospholipase A2"/>
    <property type="match status" value="1"/>
</dbReference>
<dbReference type="InterPro" id="IPR002642">
    <property type="entry name" value="LysoPLipase_cat_dom"/>
</dbReference>
<dbReference type="Pfam" id="PF01735">
    <property type="entry name" value="PLA2_B"/>
    <property type="match status" value="1"/>
</dbReference>
<proteinExistence type="predicted"/>
<keyword evidence="11" id="KW-0472">Membrane</keyword>
<dbReference type="InterPro" id="IPR000008">
    <property type="entry name" value="C2_dom"/>
</dbReference>
<evidence type="ECO:0000259" key="15">
    <source>
        <dbReference type="PROSITE" id="PS51210"/>
    </source>
</evidence>
<evidence type="ECO:0000313" key="17">
    <source>
        <dbReference type="Proteomes" id="UP000050525"/>
    </source>
</evidence>
<sequence>MGDSLYKKTSSSNCLLSVRVIRARNITSRDLVTASDCYVSLWLPTASNGKFQTQTIENSDDPVWNETFYFRIQTEVKNILELTVFDKDPVTKDDIQFTVLFDVANVRPGVVAHETFSLKSEKQKSFQQWESLEVEFKMEKIPGPPENLRTNGVLVSREMCCLEVQVEKEENKKYLKENKNVVLTVHASYEGTQKTTTDVDTFHFHCIKSWEPILKARLQKISDKEEKEDNSHNSLTVPLKLLPVGQKVTFGMLLEDKTELKLHLQVNDCSENLDVRLGYDLCADEQEFLHKRKKVVASALKKLLQLKEDLHEHEVPVIAVMTSGGGLRAMTSMYGHLLSLQKLNLLDCTTYITGTSGSTWTMTDLYGNSNWSEKTLEGPLKEIKKQVTKCKLNIISIQRLNYYHKELIERVKEGLFSSFTALWALIQEMFLHDEPNKHKLTDERQAVDQGQNPLPFYVALNVKDEVSTFKFREWVEFSPYEVGFPKYGAFIRSENFDSEFYMGRLVKKFPESRICYLEGLWTNVFTRNLLDGLFWSSNPEEFWDRWAKDMIDMDKENSSDIYSTVIKPPSTLSGKLCEIFEDIMTKRPLLGETHNFLKGLEFHKGYFRQKKFTEWKDTVLDASPNQLTPLEKHLCLIDVGYFVNTSCPPLLRSERNVDVIISLDYSLGGFFKQLQKIEKYCKVQKIPFPKIEVSEEDEKNPKECYIFSDAENPRAPTLIHFPLVNDTFKEYKEPGVKRNFCEMKEGKVNLENCKSPYYLTKLQYSSEDFDKLVNLSSYNILNNKDLILQCIQGATEKKRKSRRGGLPSTSRAEYV</sequence>
<dbReference type="GO" id="GO:0005509">
    <property type="term" value="F:calcium ion binding"/>
    <property type="evidence" value="ECO:0007669"/>
    <property type="project" value="InterPro"/>
</dbReference>
<dbReference type="PROSITE" id="PS50004">
    <property type="entry name" value="C2"/>
    <property type="match status" value="1"/>
</dbReference>
<dbReference type="SUPFAM" id="SSF52151">
    <property type="entry name" value="FabD/lysophospholipase-like"/>
    <property type="match status" value="1"/>
</dbReference>
<dbReference type="InterPro" id="IPR035892">
    <property type="entry name" value="C2_domain_sf"/>
</dbReference>
<evidence type="ECO:0000256" key="2">
    <source>
        <dbReference type="ARBA" id="ARBA00004170"/>
    </source>
</evidence>
<evidence type="ECO:0000256" key="12">
    <source>
        <dbReference type="PROSITE-ProRule" id="PRU00555"/>
    </source>
</evidence>
<dbReference type="EC" id="3.1.1.4" evidence="4 13"/>
<dbReference type="InterPro" id="IPR041847">
    <property type="entry name" value="C2_cPLA2"/>
</dbReference>
<dbReference type="CDD" id="cd04036">
    <property type="entry name" value="C2_cPLA2"/>
    <property type="match status" value="1"/>
</dbReference>
<evidence type="ECO:0000256" key="9">
    <source>
        <dbReference type="ARBA" id="ARBA00022963"/>
    </source>
</evidence>
<reference evidence="16 17" key="1">
    <citation type="journal article" date="2012" name="Genome Biol.">
        <title>Sequencing three crocodilian genomes to illuminate the evolution of archosaurs and amniotes.</title>
        <authorList>
            <person name="St John J.A."/>
            <person name="Braun E.L."/>
            <person name="Isberg S.R."/>
            <person name="Miles L.G."/>
            <person name="Chong A.Y."/>
            <person name="Gongora J."/>
            <person name="Dalzell P."/>
            <person name="Moran C."/>
            <person name="Bed'hom B."/>
            <person name="Abzhanov A."/>
            <person name="Burgess S.C."/>
            <person name="Cooksey A.M."/>
            <person name="Castoe T.A."/>
            <person name="Crawford N.G."/>
            <person name="Densmore L.D."/>
            <person name="Drew J.C."/>
            <person name="Edwards S.V."/>
            <person name="Faircloth B.C."/>
            <person name="Fujita M.K."/>
            <person name="Greenwold M.J."/>
            <person name="Hoffmann F.G."/>
            <person name="Howard J.M."/>
            <person name="Iguchi T."/>
            <person name="Janes D.E."/>
            <person name="Khan S.Y."/>
            <person name="Kohno S."/>
            <person name="de Koning A.J."/>
            <person name="Lance S.L."/>
            <person name="McCarthy F.M."/>
            <person name="McCormack J.E."/>
            <person name="Merchant M.E."/>
            <person name="Peterson D.G."/>
            <person name="Pollock D.D."/>
            <person name="Pourmand N."/>
            <person name="Raney B.J."/>
            <person name="Roessler K.A."/>
            <person name="Sanford J.R."/>
            <person name="Sawyer R.H."/>
            <person name="Schmidt C.J."/>
            <person name="Triplett E.W."/>
            <person name="Tuberville T.D."/>
            <person name="Venegas-Anaya M."/>
            <person name="Howard J.T."/>
            <person name="Jarvis E.D."/>
            <person name="Guillette L.J.Jr."/>
            <person name="Glenn T.C."/>
            <person name="Green R.E."/>
            <person name="Ray D.A."/>
        </authorList>
    </citation>
    <scope>NUCLEOTIDE SEQUENCE [LARGE SCALE GENOMIC DNA]</scope>
    <source>
        <strain evidence="16">KSC_2009_1</strain>
    </source>
</reference>
<comment type="subcellular location">
    <subcellularLocation>
        <location evidence="3">Cytoplasm</location>
        <location evidence="3">Cytosol</location>
    </subcellularLocation>
    <subcellularLocation>
        <location evidence="2">Membrane</location>
        <topology evidence="2">Peripheral membrane protein</topology>
    </subcellularLocation>
</comment>
<comment type="cofactor">
    <cofactor evidence="1">
        <name>Ca(2+)</name>
        <dbReference type="ChEBI" id="CHEBI:29108"/>
    </cofactor>
</comment>
<protein>
    <recommendedName>
        <fullName evidence="4 13">Phospholipase A2</fullName>
        <ecNumber evidence="4 13">3.1.1.4</ecNumber>
    </recommendedName>
</protein>
<evidence type="ECO:0000256" key="3">
    <source>
        <dbReference type="ARBA" id="ARBA00004514"/>
    </source>
</evidence>
<keyword evidence="6 13" id="KW-0479">Metal-binding</keyword>
<organism evidence="16 17">
    <name type="scientific">Alligator mississippiensis</name>
    <name type="common">American alligator</name>
    <dbReference type="NCBI Taxonomy" id="8496"/>
    <lineage>
        <taxon>Eukaryota</taxon>
        <taxon>Metazoa</taxon>
        <taxon>Chordata</taxon>
        <taxon>Craniata</taxon>
        <taxon>Vertebrata</taxon>
        <taxon>Euteleostomi</taxon>
        <taxon>Archelosauria</taxon>
        <taxon>Archosauria</taxon>
        <taxon>Crocodylia</taxon>
        <taxon>Alligatoridae</taxon>
        <taxon>Alligatorinae</taxon>
        <taxon>Alligator</taxon>
    </lineage>
</organism>
<evidence type="ECO:0000256" key="11">
    <source>
        <dbReference type="ARBA" id="ARBA00023136"/>
    </source>
</evidence>
<evidence type="ECO:0000256" key="7">
    <source>
        <dbReference type="ARBA" id="ARBA00022801"/>
    </source>
</evidence>
<dbReference type="GO" id="GO:0046475">
    <property type="term" value="P:glycerophospholipid catabolic process"/>
    <property type="evidence" value="ECO:0007669"/>
    <property type="project" value="TreeGrafter"/>
</dbReference>
<comment type="caution">
    <text evidence="16">The sequence shown here is derived from an EMBL/GenBank/DDBJ whole genome shotgun (WGS) entry which is preliminary data.</text>
</comment>
<dbReference type="SMART" id="SM00239">
    <property type="entry name" value="C2"/>
    <property type="match status" value="1"/>
</dbReference>
<dbReference type="PANTHER" id="PTHR10728">
    <property type="entry name" value="CYTOSOLIC PHOSPHOLIPASE A2"/>
    <property type="match status" value="1"/>
</dbReference>